<protein>
    <submittedName>
        <fullName evidence="1 2">Hydrolase</fullName>
    </submittedName>
</protein>
<dbReference type="SUPFAM" id="SSF56281">
    <property type="entry name" value="Metallo-hydrolase/oxidoreductase"/>
    <property type="match status" value="1"/>
</dbReference>
<dbReference type="Proteomes" id="UP000029084">
    <property type="component" value="Chromosome"/>
</dbReference>
<dbReference type="EMBL" id="CP012176">
    <property type="protein sequence ID" value="AKV82720.1"/>
    <property type="molecule type" value="Genomic_DNA"/>
</dbReference>
<evidence type="ECO:0000313" key="2">
    <source>
        <dbReference type="EMBL" id="AKV73737.1"/>
    </source>
</evidence>
<evidence type="ECO:0000313" key="8">
    <source>
        <dbReference type="Proteomes" id="UP000056255"/>
    </source>
</evidence>
<dbReference type="Proteomes" id="UP000062475">
    <property type="component" value="Chromosome"/>
</dbReference>
<dbReference type="Proteomes" id="UP000061362">
    <property type="component" value="Chromosome"/>
</dbReference>
<dbReference type="AlphaFoldDB" id="A0A088E2V3"/>
<keyword evidence="1" id="KW-0378">Hydrolase</keyword>
<evidence type="ECO:0000313" key="4">
    <source>
        <dbReference type="EMBL" id="AKV78228.1"/>
    </source>
</evidence>
<dbReference type="PATRIC" id="fig|43687.5.peg.637"/>
<dbReference type="EMBL" id="CP012174">
    <property type="protein sequence ID" value="AKV78228.1"/>
    <property type="molecule type" value="Genomic_DNA"/>
</dbReference>
<dbReference type="Proteomes" id="UP000062398">
    <property type="component" value="Chromosome"/>
</dbReference>
<evidence type="ECO:0000313" key="3">
    <source>
        <dbReference type="EMBL" id="AKV75977.1"/>
    </source>
</evidence>
<dbReference type="RefSeq" id="WP_012020584.1">
    <property type="nucleotide sequence ID" value="NZ_CP008822.1"/>
</dbReference>
<evidence type="ECO:0000313" key="10">
    <source>
        <dbReference type="Proteomes" id="UP000062398"/>
    </source>
</evidence>
<dbReference type="Proteomes" id="UP000068832">
    <property type="component" value="Chromosome"/>
</dbReference>
<evidence type="ECO:0000313" key="11">
    <source>
        <dbReference type="Proteomes" id="UP000062475"/>
    </source>
</evidence>
<dbReference type="Proteomes" id="UP000056255">
    <property type="component" value="Chromosome"/>
</dbReference>
<dbReference type="Gene3D" id="3.60.15.10">
    <property type="entry name" value="Ribonuclease Z/Hydroxyacylglutathione hydrolase-like"/>
    <property type="match status" value="1"/>
</dbReference>
<evidence type="ECO:0000313" key="9">
    <source>
        <dbReference type="Proteomes" id="UP000061362"/>
    </source>
</evidence>
<evidence type="ECO:0000313" key="6">
    <source>
        <dbReference type="EMBL" id="AKV82720.1"/>
    </source>
</evidence>
<dbReference type="OrthoDB" id="28313at2157"/>
<evidence type="ECO:0000313" key="5">
    <source>
        <dbReference type="EMBL" id="AKV80473.1"/>
    </source>
</evidence>
<dbReference type="EMBL" id="CP012175">
    <property type="protein sequence ID" value="AKV80473.1"/>
    <property type="molecule type" value="Genomic_DNA"/>
</dbReference>
<proteinExistence type="predicted"/>
<sequence>MIRLHGHSMISIGDFLVIDPHDGGSIGLPRPVMRRAEYVFMTHDHYDHNAFQIIESKEKRTGFTGTFSSSGYSIQGIRVNHDRNGGKSRGKTSIYTVKIGNLSFVHMGDIGEYPRESLIKDLAADILALPVGGVITIDGKEASQLVKEISPSVVIPMHYWVKGHLMPLDPPDEFLNLTGLQVYLENEIDENNLKKGIYLYKP</sequence>
<evidence type="ECO:0000313" key="1">
    <source>
        <dbReference type="EMBL" id="AIM26784.1"/>
    </source>
</evidence>
<dbReference type="GeneID" id="91755075"/>
<name>A0A088E2V3_9CREN</name>
<dbReference type="PANTHER" id="PTHR42967:SF1">
    <property type="entry name" value="MBL FOLD METALLO-HYDROLASE"/>
    <property type="match status" value="1"/>
</dbReference>
<reference evidence="6 8" key="3">
    <citation type="submission" date="2015-07" db="EMBL/GenBank/DDBJ databases">
        <title>Physiological, transcriptional responses and genome re-sequencing of acid resistant extremely thermoacidophilic Metallosphaera sedula SARC-M1.</title>
        <authorList>
            <person name="Ai C."/>
            <person name="McCarthy S."/>
            <person name="Eckrich V."/>
            <person name="Rudrappa D."/>
            <person name="Qiu G."/>
            <person name="Blum P."/>
        </authorList>
    </citation>
    <scope>NUCLEOTIDE SEQUENCE [LARGE SCALE GENOMIC DNA]</scope>
    <source>
        <strain evidence="6 8">SARC-M1</strain>
    </source>
</reference>
<reference evidence="1 7" key="1">
    <citation type="journal article" date="2014" name="J. Bacteriol.">
        <title>Role of an Archaeal PitA Transporter in the Copper and Arsenic Resistance of Metallosphaera sedula, an Extreme Thermoacidophile.</title>
        <authorList>
            <person name="McCarthy S."/>
            <person name="Ai C."/>
            <person name="Wheaton G."/>
            <person name="Tevatia R."/>
            <person name="Eckrich V."/>
            <person name="Kelly R."/>
            <person name="Blum P."/>
        </authorList>
    </citation>
    <scope>NUCLEOTIDE SEQUENCE [LARGE SCALE GENOMIC DNA]</scope>
    <source>
        <strain evidence="1 7">CuR1</strain>
    </source>
</reference>
<dbReference type="InterPro" id="IPR036866">
    <property type="entry name" value="RibonucZ/Hydroxyglut_hydro"/>
</dbReference>
<dbReference type="GO" id="GO:0016787">
    <property type="term" value="F:hydrolase activity"/>
    <property type="evidence" value="ECO:0007669"/>
    <property type="project" value="UniProtKB-KW"/>
</dbReference>
<evidence type="ECO:0000313" key="12">
    <source>
        <dbReference type="Proteomes" id="UP000068832"/>
    </source>
</evidence>
<dbReference type="PANTHER" id="PTHR42967">
    <property type="entry name" value="METAL DEPENDENT HYDROLASE"/>
    <property type="match status" value="1"/>
</dbReference>
<reference evidence="9 10" key="2">
    <citation type="journal article" date="2015" name="Genome Announc.">
        <title>Complete Genome Sequences of Evolved Arsenate-Resistant Metallosphaera sedula Strains.</title>
        <authorList>
            <person name="Ai C."/>
            <person name="McCarthy S."/>
            <person name="Schackwitz W."/>
            <person name="Martin J."/>
            <person name="Lipzen A."/>
            <person name="Blum P."/>
        </authorList>
    </citation>
    <scope>NUCLEOTIDE SEQUENCE [LARGE SCALE GENOMIC DNA]</scope>
    <source>
        <strain evidence="4 10">ARS120-1</strain>
        <strain evidence="5 9">ARS120-2</strain>
        <strain evidence="2 12">ARS50-1</strain>
        <strain evidence="3 11">ARS50-2</strain>
    </source>
</reference>
<organism evidence="1 7">
    <name type="scientific">Metallosphaera sedula</name>
    <dbReference type="NCBI Taxonomy" id="43687"/>
    <lineage>
        <taxon>Archaea</taxon>
        <taxon>Thermoproteota</taxon>
        <taxon>Thermoprotei</taxon>
        <taxon>Sulfolobales</taxon>
        <taxon>Sulfolobaceae</taxon>
        <taxon>Metallosphaera</taxon>
    </lineage>
</organism>
<dbReference type="Pfam" id="PF13483">
    <property type="entry name" value="Lactamase_B_3"/>
    <property type="match status" value="1"/>
</dbReference>
<dbReference type="OMA" id="IIPMHYK"/>
<evidence type="ECO:0000313" key="7">
    <source>
        <dbReference type="Proteomes" id="UP000029084"/>
    </source>
</evidence>
<dbReference type="EMBL" id="CP012172">
    <property type="protein sequence ID" value="AKV73737.1"/>
    <property type="molecule type" value="Genomic_DNA"/>
</dbReference>
<dbReference type="EMBL" id="CP012173">
    <property type="protein sequence ID" value="AKV75977.1"/>
    <property type="molecule type" value="Genomic_DNA"/>
</dbReference>
<accession>A0A088E2V3</accession>
<gene>
    <name evidence="1" type="ORF">HA72_0622</name>
    <name evidence="2" type="ORF">MsedA_0635</name>
    <name evidence="3" type="ORF">MsedB_0635</name>
    <name evidence="4" type="ORF">MsedC_0634</name>
    <name evidence="5" type="ORF">MsedD_0635</name>
    <name evidence="6" type="ORF">MsedE_0635</name>
</gene>
<dbReference type="EMBL" id="CP008822">
    <property type="protein sequence ID" value="AIM26784.1"/>
    <property type="molecule type" value="Genomic_DNA"/>
</dbReference>